<evidence type="ECO:0000256" key="1">
    <source>
        <dbReference type="SAM" id="Phobius"/>
    </source>
</evidence>
<evidence type="ECO:0000313" key="3">
    <source>
        <dbReference type="Proteomes" id="UP001596547"/>
    </source>
</evidence>
<comment type="caution">
    <text evidence="2">The sequence shown here is derived from an EMBL/GenBank/DDBJ whole genome shotgun (WGS) entry which is preliminary data.</text>
</comment>
<keyword evidence="1" id="KW-1133">Transmembrane helix</keyword>
<protein>
    <submittedName>
        <fullName evidence="2">Uncharacterized protein</fullName>
    </submittedName>
</protein>
<dbReference type="GeneID" id="79315907"/>
<proteinExistence type="predicted"/>
<evidence type="ECO:0000313" key="2">
    <source>
        <dbReference type="EMBL" id="MFC7317423.1"/>
    </source>
</evidence>
<dbReference type="AlphaFoldDB" id="A0ABD6AAY8"/>
<sequence length="62" mass="6176">MFGKLGRTGFAGLLLLVGGLAVLALENLLIAGGVALVLVGLLLVAKGLVGTMLSAFGMEGMF</sequence>
<feature type="transmembrane region" description="Helical" evidence="1">
    <location>
        <begin position="34"/>
        <end position="56"/>
    </location>
</feature>
<keyword evidence="3" id="KW-1185">Reference proteome</keyword>
<dbReference type="InterPro" id="IPR055893">
    <property type="entry name" value="DUF7470"/>
</dbReference>
<keyword evidence="1" id="KW-0472">Membrane</keyword>
<name>A0ABD6AAY8_9EURY</name>
<dbReference type="RefSeq" id="WP_276303329.1">
    <property type="nucleotide sequence ID" value="NZ_CP119992.1"/>
</dbReference>
<organism evidence="2 3">
    <name type="scientific">Halomarina halobia</name>
    <dbReference type="NCBI Taxonomy" id="3033386"/>
    <lineage>
        <taxon>Archaea</taxon>
        <taxon>Methanobacteriati</taxon>
        <taxon>Methanobacteriota</taxon>
        <taxon>Stenosarchaea group</taxon>
        <taxon>Halobacteria</taxon>
        <taxon>Halobacteriales</taxon>
        <taxon>Natronomonadaceae</taxon>
        <taxon>Halomarina</taxon>
    </lineage>
</organism>
<dbReference type="Pfam" id="PF24282">
    <property type="entry name" value="DUF7470"/>
    <property type="match status" value="1"/>
</dbReference>
<dbReference type="EMBL" id="JBHTBF010000002">
    <property type="protein sequence ID" value="MFC7317423.1"/>
    <property type="molecule type" value="Genomic_DNA"/>
</dbReference>
<gene>
    <name evidence="2" type="ORF">ACFQPE_11580</name>
</gene>
<reference evidence="2 3" key="1">
    <citation type="journal article" date="2019" name="Int. J. Syst. Evol. Microbiol.">
        <title>The Global Catalogue of Microorganisms (GCM) 10K type strain sequencing project: providing services to taxonomists for standard genome sequencing and annotation.</title>
        <authorList>
            <consortium name="The Broad Institute Genomics Platform"/>
            <consortium name="The Broad Institute Genome Sequencing Center for Infectious Disease"/>
            <person name="Wu L."/>
            <person name="Ma J."/>
        </authorList>
    </citation>
    <scope>NUCLEOTIDE SEQUENCE [LARGE SCALE GENOMIC DNA]</scope>
    <source>
        <strain evidence="2 3">PSR21</strain>
    </source>
</reference>
<dbReference type="Proteomes" id="UP001596547">
    <property type="component" value="Unassembled WGS sequence"/>
</dbReference>
<accession>A0ABD6AAY8</accession>
<keyword evidence="1" id="KW-0812">Transmembrane</keyword>